<keyword evidence="3" id="KW-1185">Reference proteome</keyword>
<keyword evidence="1" id="KW-0732">Signal</keyword>
<accession>A0AAD5H9C2</accession>
<sequence>MRHTLVLLLVALLACSALAETRRVRPMRRRALLASGPACEAMPPRGGCTDSVNCGSQCTASTQQYKACCDSMFDLYIVDPSCRDQPVARCDMLYGDDLIDECCKSKAKHQIFDATCPH</sequence>
<comment type="caution">
    <text evidence="2">The sequence shown here is derived from an EMBL/GenBank/DDBJ whole genome shotgun (WGS) entry which is preliminary data.</text>
</comment>
<name>A0AAD5H9C2_9CHLO</name>
<dbReference type="Proteomes" id="UP001205105">
    <property type="component" value="Unassembled WGS sequence"/>
</dbReference>
<evidence type="ECO:0000256" key="1">
    <source>
        <dbReference type="SAM" id="SignalP"/>
    </source>
</evidence>
<feature type="chain" id="PRO_5042034905" evidence="1">
    <location>
        <begin position="20"/>
        <end position="118"/>
    </location>
</feature>
<dbReference type="EMBL" id="JADXDR010000001">
    <property type="protein sequence ID" value="KAI7846483.1"/>
    <property type="molecule type" value="Genomic_DNA"/>
</dbReference>
<gene>
    <name evidence="2" type="ORF">COHA_000018</name>
</gene>
<feature type="signal peptide" evidence="1">
    <location>
        <begin position="1"/>
        <end position="19"/>
    </location>
</feature>
<dbReference type="AlphaFoldDB" id="A0AAD5H9C2"/>
<evidence type="ECO:0000313" key="2">
    <source>
        <dbReference type="EMBL" id="KAI7846483.1"/>
    </source>
</evidence>
<organism evidence="2 3">
    <name type="scientific">Chlorella ohadii</name>
    <dbReference type="NCBI Taxonomy" id="2649997"/>
    <lineage>
        <taxon>Eukaryota</taxon>
        <taxon>Viridiplantae</taxon>
        <taxon>Chlorophyta</taxon>
        <taxon>core chlorophytes</taxon>
        <taxon>Trebouxiophyceae</taxon>
        <taxon>Chlorellales</taxon>
        <taxon>Chlorellaceae</taxon>
        <taxon>Chlorella clade</taxon>
        <taxon>Chlorella</taxon>
    </lineage>
</organism>
<protein>
    <submittedName>
        <fullName evidence="2">Uncharacterized protein</fullName>
    </submittedName>
</protein>
<dbReference type="PROSITE" id="PS51257">
    <property type="entry name" value="PROKAR_LIPOPROTEIN"/>
    <property type="match status" value="1"/>
</dbReference>
<evidence type="ECO:0000313" key="3">
    <source>
        <dbReference type="Proteomes" id="UP001205105"/>
    </source>
</evidence>
<reference evidence="2" key="1">
    <citation type="submission" date="2020-11" db="EMBL/GenBank/DDBJ databases">
        <title>Chlorella ohadii genome sequencing and assembly.</title>
        <authorList>
            <person name="Murik O."/>
            <person name="Treves H."/>
            <person name="Kedem I."/>
            <person name="Shotland Y."/>
            <person name="Kaplan A."/>
        </authorList>
    </citation>
    <scope>NUCLEOTIDE SEQUENCE</scope>
    <source>
        <strain evidence="2">1</strain>
    </source>
</reference>
<proteinExistence type="predicted"/>